<reference evidence="1 2" key="1">
    <citation type="journal article" date="2021" name="BMC Genomics">
        <title>Datura genome reveals duplications of psychoactive alkaloid biosynthetic genes and high mutation rate following tissue culture.</title>
        <authorList>
            <person name="Rajewski A."/>
            <person name="Carter-House D."/>
            <person name="Stajich J."/>
            <person name="Litt A."/>
        </authorList>
    </citation>
    <scope>NUCLEOTIDE SEQUENCE [LARGE SCALE GENOMIC DNA]</scope>
    <source>
        <strain evidence="1">AR-01</strain>
    </source>
</reference>
<accession>A0ABS8TDV5</accession>
<evidence type="ECO:0000313" key="2">
    <source>
        <dbReference type="Proteomes" id="UP000823775"/>
    </source>
</evidence>
<dbReference type="Proteomes" id="UP000823775">
    <property type="component" value="Unassembled WGS sequence"/>
</dbReference>
<sequence length="84" mass="9363">PVGKRVTKAYSTHGPHPSLLGLVTDLEPSRLIIVSRAIRVCNRISSHLAPRTYDANLGIRKLVRAKTSNDSRPHYIRSQLHMAP</sequence>
<proteinExistence type="predicted"/>
<comment type="caution">
    <text evidence="1">The sequence shown here is derived from an EMBL/GenBank/DDBJ whole genome shotgun (WGS) entry which is preliminary data.</text>
</comment>
<keyword evidence="2" id="KW-1185">Reference proteome</keyword>
<feature type="non-terminal residue" evidence="1">
    <location>
        <position position="1"/>
    </location>
</feature>
<organism evidence="1 2">
    <name type="scientific">Datura stramonium</name>
    <name type="common">Jimsonweed</name>
    <name type="synonym">Common thornapple</name>
    <dbReference type="NCBI Taxonomy" id="4076"/>
    <lineage>
        <taxon>Eukaryota</taxon>
        <taxon>Viridiplantae</taxon>
        <taxon>Streptophyta</taxon>
        <taxon>Embryophyta</taxon>
        <taxon>Tracheophyta</taxon>
        <taxon>Spermatophyta</taxon>
        <taxon>Magnoliopsida</taxon>
        <taxon>eudicotyledons</taxon>
        <taxon>Gunneridae</taxon>
        <taxon>Pentapetalae</taxon>
        <taxon>asterids</taxon>
        <taxon>lamiids</taxon>
        <taxon>Solanales</taxon>
        <taxon>Solanaceae</taxon>
        <taxon>Solanoideae</taxon>
        <taxon>Datureae</taxon>
        <taxon>Datura</taxon>
    </lineage>
</organism>
<gene>
    <name evidence="1" type="ORF">HAX54_008789</name>
</gene>
<dbReference type="EMBL" id="JACEIK010001465">
    <property type="protein sequence ID" value="MCD7469642.1"/>
    <property type="molecule type" value="Genomic_DNA"/>
</dbReference>
<evidence type="ECO:0000313" key="1">
    <source>
        <dbReference type="EMBL" id="MCD7469642.1"/>
    </source>
</evidence>
<name>A0ABS8TDV5_DATST</name>
<protein>
    <submittedName>
        <fullName evidence="1">Uncharacterized protein</fullName>
    </submittedName>
</protein>